<dbReference type="KEGG" id="rti:DC20_06495"/>
<dbReference type="RefSeq" id="WP_062543086.1">
    <property type="nucleotide sequence ID" value="NZ_CP012643.1"/>
</dbReference>
<name>A0A0P0CTW2_9BACT</name>
<evidence type="ECO:0000313" key="2">
    <source>
        <dbReference type="EMBL" id="ALI98681.1"/>
    </source>
</evidence>
<gene>
    <name evidence="2" type="ORF">DC20_06495</name>
</gene>
<dbReference type="Proteomes" id="UP000061382">
    <property type="component" value="Chromosome"/>
</dbReference>
<dbReference type="PATRIC" id="fig|512763.3.peg.1436"/>
<keyword evidence="1" id="KW-0732">Signal</keyword>
<dbReference type="STRING" id="512763.DC20_06495"/>
<evidence type="ECO:0000313" key="3">
    <source>
        <dbReference type="Proteomes" id="UP000061382"/>
    </source>
</evidence>
<accession>A0A0P0CTW2</accession>
<proteinExistence type="predicted"/>
<reference evidence="2 3" key="1">
    <citation type="submission" date="2015-08" db="EMBL/GenBank/DDBJ databases">
        <title>Complete genome sequence of Rufibacter tibetensis strain 1351t, a radiation-resistant bacterium from tibet plateau.</title>
        <authorList>
            <person name="Dai J."/>
        </authorList>
    </citation>
    <scope>NUCLEOTIDE SEQUENCE [LARGE SCALE GENOMIC DNA]</scope>
    <source>
        <strain evidence="2 3">1351</strain>
    </source>
</reference>
<feature type="chain" id="PRO_5006042907" evidence="1">
    <location>
        <begin position="24"/>
        <end position="62"/>
    </location>
</feature>
<dbReference type="AlphaFoldDB" id="A0A0P0CTW2"/>
<feature type="signal peptide" evidence="1">
    <location>
        <begin position="1"/>
        <end position="23"/>
    </location>
</feature>
<evidence type="ECO:0000256" key="1">
    <source>
        <dbReference type="SAM" id="SignalP"/>
    </source>
</evidence>
<organism evidence="2 3">
    <name type="scientific">Rufibacter tibetensis</name>
    <dbReference type="NCBI Taxonomy" id="512763"/>
    <lineage>
        <taxon>Bacteria</taxon>
        <taxon>Pseudomonadati</taxon>
        <taxon>Bacteroidota</taxon>
        <taxon>Cytophagia</taxon>
        <taxon>Cytophagales</taxon>
        <taxon>Hymenobacteraceae</taxon>
        <taxon>Rufibacter</taxon>
    </lineage>
</organism>
<keyword evidence="3" id="KW-1185">Reference proteome</keyword>
<dbReference type="EMBL" id="CP012643">
    <property type="protein sequence ID" value="ALI98681.1"/>
    <property type="molecule type" value="Genomic_DNA"/>
</dbReference>
<protein>
    <submittedName>
        <fullName evidence="2">Uncharacterized protein</fullName>
    </submittedName>
</protein>
<sequence>MFRKILKWTALVLVLLLSGIAVATMFRQHLTYEAPYPNVKTSTDLAMIEKGKHIVMVEKACV</sequence>